<evidence type="ECO:0000313" key="2">
    <source>
        <dbReference type="Proteomes" id="UP000235406"/>
    </source>
</evidence>
<dbReference type="EMBL" id="MCZK01000053">
    <property type="protein sequence ID" value="PMM74578.1"/>
    <property type="molecule type" value="Genomic_DNA"/>
</dbReference>
<accession>A0A2N7KFP6</accession>
<dbReference type="AlphaFoldDB" id="A0A2N7KFP6"/>
<organism evidence="1 2">
    <name type="scientific">Vibrio lentus</name>
    <dbReference type="NCBI Taxonomy" id="136468"/>
    <lineage>
        <taxon>Bacteria</taxon>
        <taxon>Pseudomonadati</taxon>
        <taxon>Pseudomonadota</taxon>
        <taxon>Gammaproteobacteria</taxon>
        <taxon>Vibrionales</taxon>
        <taxon>Vibrionaceae</taxon>
        <taxon>Vibrio</taxon>
    </lineage>
</organism>
<reference evidence="2" key="1">
    <citation type="submission" date="2016-07" db="EMBL/GenBank/DDBJ databases">
        <title>Nontailed viruses are major unrecognized killers of bacteria in the ocean.</title>
        <authorList>
            <person name="Kauffman K."/>
            <person name="Hussain F."/>
            <person name="Yang J."/>
            <person name="Arevalo P."/>
            <person name="Brown J."/>
            <person name="Cutler M."/>
            <person name="Kelly L."/>
            <person name="Polz M.F."/>
        </authorList>
    </citation>
    <scope>NUCLEOTIDE SEQUENCE [LARGE SCALE GENOMIC DNA]</scope>
    <source>
        <strain evidence="2">10N.261.46.F8</strain>
    </source>
</reference>
<protein>
    <submittedName>
        <fullName evidence="1">Uncharacterized protein</fullName>
    </submittedName>
</protein>
<proteinExistence type="predicted"/>
<dbReference type="RefSeq" id="WP_102434331.1">
    <property type="nucleotide sequence ID" value="NZ_CAWNVI010000053.1"/>
</dbReference>
<dbReference type="Proteomes" id="UP000235406">
    <property type="component" value="Unassembled WGS sequence"/>
</dbReference>
<gene>
    <name evidence="1" type="ORF">BCT49_23895</name>
</gene>
<evidence type="ECO:0000313" key="1">
    <source>
        <dbReference type="EMBL" id="PMM74578.1"/>
    </source>
</evidence>
<sequence length="384" mass="43003">MLFSEMISLSKWLNDKESLFSPIQKLATLQSILNGNIAARHPNTRQATPIRPFIEEKNLALDAIKALSLSELSNDQIACLSLHNAEQFMGTDAYNYLESIFKNEVHDLAHLASEVQKAHSALTKAKTAINAVAQSMTPYAKLIEEAQYLEDQARFSIIFKEGVQINNLKDLETKSKEWNTIIHSIGVSLGVPPNEFKVLGARNGSLVIDLYMCAAAIVPIGFILSRSLSIIESFAISMKRLKAIYELEIDDPAIKEIDEDIKAISEKYFSHKQLVSAKKIASQILDEAKCSPENRPEAESNLESAIKKILNHLRKGGDLDAFVPTEHNPNEEEQPHNQDSQLKANELIQEFRHKKLGLKKAEIIELLEHFNFEDDKSSNKSDAA</sequence>
<dbReference type="OrthoDB" id="9818030at2"/>
<comment type="caution">
    <text evidence="1">The sequence shown here is derived from an EMBL/GenBank/DDBJ whole genome shotgun (WGS) entry which is preliminary data.</text>
</comment>
<name>A0A2N7KFP6_9VIBR</name>